<name>A0A9P9D4T8_9HYPO</name>
<feature type="compositionally biased region" description="Polar residues" evidence="15">
    <location>
        <begin position="169"/>
        <end position="192"/>
    </location>
</feature>
<dbReference type="PANTHER" id="PTHR47257:SF1">
    <property type="entry name" value="PH-RESPONSE TRANSCRIPTION FACTOR PACC_RIM101"/>
    <property type="match status" value="1"/>
</dbReference>
<feature type="compositionally biased region" description="Basic and acidic residues" evidence="15">
    <location>
        <begin position="136"/>
        <end position="147"/>
    </location>
</feature>
<evidence type="ECO:0000313" key="18">
    <source>
        <dbReference type="Proteomes" id="UP000738349"/>
    </source>
</evidence>
<evidence type="ECO:0000256" key="15">
    <source>
        <dbReference type="SAM" id="MobiDB-lite"/>
    </source>
</evidence>
<feature type="region of interest" description="Disordered" evidence="15">
    <location>
        <begin position="1"/>
        <end position="47"/>
    </location>
</feature>
<dbReference type="InterPro" id="IPR013087">
    <property type="entry name" value="Znf_C2H2_type"/>
</dbReference>
<gene>
    <name evidence="17" type="ORF">EDB81DRAFT_862745</name>
</gene>
<dbReference type="InterPro" id="IPR050806">
    <property type="entry name" value="pacC/RIM101"/>
</dbReference>
<dbReference type="PROSITE" id="PS50157">
    <property type="entry name" value="ZINC_FINGER_C2H2_2"/>
    <property type="match status" value="2"/>
</dbReference>
<dbReference type="AlphaFoldDB" id="A0A9P9D4T8"/>
<keyword evidence="12" id="KW-0539">Nucleus</keyword>
<evidence type="ECO:0000256" key="2">
    <source>
        <dbReference type="ARBA" id="ARBA00004123"/>
    </source>
</evidence>
<evidence type="ECO:0000256" key="6">
    <source>
        <dbReference type="ARBA" id="ARBA00022737"/>
    </source>
</evidence>
<evidence type="ECO:0000256" key="4">
    <source>
        <dbReference type="ARBA" id="ARBA00022491"/>
    </source>
</evidence>
<evidence type="ECO:0000256" key="7">
    <source>
        <dbReference type="ARBA" id="ARBA00022771"/>
    </source>
</evidence>
<keyword evidence="4" id="KW-0678">Repressor</keyword>
<dbReference type="OrthoDB" id="6155966at2759"/>
<protein>
    <recommendedName>
        <fullName evidence="16">C2H2-type domain-containing protein</fullName>
    </recommendedName>
</protein>
<dbReference type="Proteomes" id="UP000738349">
    <property type="component" value="Unassembled WGS sequence"/>
</dbReference>
<keyword evidence="10" id="KW-0238">DNA-binding</keyword>
<dbReference type="InterPro" id="IPR036236">
    <property type="entry name" value="Znf_C2H2_sf"/>
</dbReference>
<comment type="similarity">
    <text evidence="3">Belongs to the krueppel C2H2-type zinc-finger protein family.</text>
</comment>
<comment type="caution">
    <text evidence="17">The sequence shown here is derived from an EMBL/GenBank/DDBJ whole genome shotgun (WGS) entry which is preliminary data.</text>
</comment>
<sequence>MSPSNPDQQQRSLTASLGSSNSSKYSESTTPAPGAASHRSQSNVAPSITSDDNLTCRWNACNQTSTTAELLYVHICESHVGRKSNNSLNLTCQWNSCRSTMVKRDHMISHIRVHVPLRPHRCEFCDKSFKRSQDLKKHVKTHGDDSVLVRPSQEPQGGPSSPPSGMSQLNSPSSQSWQSAFPSFEASSTPSPASYCDHNGQTQTNAAAFPHQAEHHSGYYAPQPSISDGLYFIQRPLNNARTERLSYSAAAGGYDRKHAFEAVDEFLGSAKRRRVDPSFYAQIDPRFTKEMKL</sequence>
<comment type="function">
    <text evidence="1">May be involved in transcriptional regulation.</text>
</comment>
<comment type="similarity">
    <text evidence="13">Belongs to the pacC/RIM101 family.</text>
</comment>
<dbReference type="PANTHER" id="PTHR47257">
    <property type="entry name" value="PH-RESPONSE TRANSCRIPTION FACTOR PACC/RIM101"/>
    <property type="match status" value="1"/>
</dbReference>
<dbReference type="GO" id="GO:0003677">
    <property type="term" value="F:DNA binding"/>
    <property type="evidence" value="ECO:0007669"/>
    <property type="project" value="UniProtKB-KW"/>
</dbReference>
<accession>A0A9P9D4T8</accession>
<proteinExistence type="inferred from homology"/>
<keyword evidence="18" id="KW-1185">Reference proteome</keyword>
<dbReference type="EMBL" id="JAGMUV010000038">
    <property type="protein sequence ID" value="KAH7112421.1"/>
    <property type="molecule type" value="Genomic_DNA"/>
</dbReference>
<keyword evidence="8" id="KW-0862">Zinc</keyword>
<keyword evidence="11" id="KW-0804">Transcription</keyword>
<evidence type="ECO:0000256" key="8">
    <source>
        <dbReference type="ARBA" id="ARBA00022833"/>
    </source>
</evidence>
<evidence type="ECO:0000259" key="16">
    <source>
        <dbReference type="PROSITE" id="PS50157"/>
    </source>
</evidence>
<feature type="compositionally biased region" description="Polar residues" evidence="15">
    <location>
        <begin position="1"/>
        <end position="11"/>
    </location>
</feature>
<comment type="subcellular location">
    <subcellularLocation>
        <location evidence="2">Nucleus</location>
    </subcellularLocation>
</comment>
<evidence type="ECO:0000256" key="9">
    <source>
        <dbReference type="ARBA" id="ARBA00023015"/>
    </source>
</evidence>
<keyword evidence="5" id="KW-0479">Metal-binding</keyword>
<dbReference type="SUPFAM" id="SSF57667">
    <property type="entry name" value="beta-beta-alpha zinc fingers"/>
    <property type="match status" value="1"/>
</dbReference>
<evidence type="ECO:0000256" key="3">
    <source>
        <dbReference type="ARBA" id="ARBA00006991"/>
    </source>
</evidence>
<feature type="domain" description="C2H2-type" evidence="16">
    <location>
        <begin position="120"/>
        <end position="147"/>
    </location>
</feature>
<organism evidence="17 18">
    <name type="scientific">Dactylonectria macrodidyma</name>
    <dbReference type="NCBI Taxonomy" id="307937"/>
    <lineage>
        <taxon>Eukaryota</taxon>
        <taxon>Fungi</taxon>
        <taxon>Dikarya</taxon>
        <taxon>Ascomycota</taxon>
        <taxon>Pezizomycotina</taxon>
        <taxon>Sordariomycetes</taxon>
        <taxon>Hypocreomycetidae</taxon>
        <taxon>Hypocreales</taxon>
        <taxon>Nectriaceae</taxon>
        <taxon>Dactylonectria</taxon>
    </lineage>
</organism>
<keyword evidence="7 14" id="KW-0863">Zinc-finger</keyword>
<feature type="compositionally biased region" description="Low complexity" evidence="15">
    <location>
        <begin position="151"/>
        <end position="168"/>
    </location>
</feature>
<dbReference type="PROSITE" id="PS00028">
    <property type="entry name" value="ZINC_FINGER_C2H2_1"/>
    <property type="match status" value="2"/>
</dbReference>
<keyword evidence="6" id="KW-0677">Repeat</keyword>
<evidence type="ECO:0000313" key="17">
    <source>
        <dbReference type="EMBL" id="KAH7112421.1"/>
    </source>
</evidence>
<feature type="domain" description="C2H2-type" evidence="16">
    <location>
        <begin position="90"/>
        <end position="119"/>
    </location>
</feature>
<reference evidence="17" key="1">
    <citation type="journal article" date="2021" name="Nat. Commun.">
        <title>Genetic determinants of endophytism in the Arabidopsis root mycobiome.</title>
        <authorList>
            <person name="Mesny F."/>
            <person name="Miyauchi S."/>
            <person name="Thiergart T."/>
            <person name="Pickel B."/>
            <person name="Atanasova L."/>
            <person name="Karlsson M."/>
            <person name="Huettel B."/>
            <person name="Barry K.W."/>
            <person name="Haridas S."/>
            <person name="Chen C."/>
            <person name="Bauer D."/>
            <person name="Andreopoulos W."/>
            <person name="Pangilinan J."/>
            <person name="LaButti K."/>
            <person name="Riley R."/>
            <person name="Lipzen A."/>
            <person name="Clum A."/>
            <person name="Drula E."/>
            <person name="Henrissat B."/>
            <person name="Kohler A."/>
            <person name="Grigoriev I.V."/>
            <person name="Martin F.M."/>
            <person name="Hacquard S."/>
        </authorList>
    </citation>
    <scope>NUCLEOTIDE SEQUENCE</scope>
    <source>
        <strain evidence="17">MPI-CAGE-AT-0147</strain>
    </source>
</reference>
<feature type="compositionally biased region" description="Low complexity" evidence="15">
    <location>
        <begin position="12"/>
        <end position="28"/>
    </location>
</feature>
<dbReference type="FunFam" id="3.30.160.60:FF:000226">
    <property type="entry name" value="Zinc finger protein 236 variant"/>
    <property type="match status" value="1"/>
</dbReference>
<dbReference type="GO" id="GO:0008270">
    <property type="term" value="F:zinc ion binding"/>
    <property type="evidence" value="ECO:0007669"/>
    <property type="project" value="UniProtKB-KW"/>
</dbReference>
<dbReference type="GO" id="GO:0045944">
    <property type="term" value="P:positive regulation of transcription by RNA polymerase II"/>
    <property type="evidence" value="ECO:0007669"/>
    <property type="project" value="TreeGrafter"/>
</dbReference>
<evidence type="ECO:0000256" key="11">
    <source>
        <dbReference type="ARBA" id="ARBA00023163"/>
    </source>
</evidence>
<evidence type="ECO:0000256" key="14">
    <source>
        <dbReference type="PROSITE-ProRule" id="PRU00042"/>
    </source>
</evidence>
<dbReference type="SMART" id="SM00355">
    <property type="entry name" value="ZnF_C2H2"/>
    <property type="match status" value="3"/>
</dbReference>
<feature type="compositionally biased region" description="Polar residues" evidence="15">
    <location>
        <begin position="38"/>
        <end position="47"/>
    </location>
</feature>
<feature type="region of interest" description="Disordered" evidence="15">
    <location>
        <begin position="136"/>
        <end position="201"/>
    </location>
</feature>
<dbReference type="Gene3D" id="3.30.160.60">
    <property type="entry name" value="Classic Zinc Finger"/>
    <property type="match status" value="2"/>
</dbReference>
<evidence type="ECO:0000256" key="1">
    <source>
        <dbReference type="ARBA" id="ARBA00003767"/>
    </source>
</evidence>
<evidence type="ECO:0000256" key="13">
    <source>
        <dbReference type="ARBA" id="ARBA00038089"/>
    </source>
</evidence>
<evidence type="ECO:0000256" key="12">
    <source>
        <dbReference type="ARBA" id="ARBA00023242"/>
    </source>
</evidence>
<evidence type="ECO:0000256" key="10">
    <source>
        <dbReference type="ARBA" id="ARBA00023125"/>
    </source>
</evidence>
<keyword evidence="9" id="KW-0805">Transcription regulation</keyword>
<dbReference type="GO" id="GO:0005634">
    <property type="term" value="C:nucleus"/>
    <property type="evidence" value="ECO:0007669"/>
    <property type="project" value="UniProtKB-SubCell"/>
</dbReference>
<evidence type="ECO:0000256" key="5">
    <source>
        <dbReference type="ARBA" id="ARBA00022723"/>
    </source>
</evidence>